<evidence type="ECO:0000256" key="3">
    <source>
        <dbReference type="ARBA" id="ARBA00023125"/>
    </source>
</evidence>
<feature type="domain" description="RNA polymerase sigma-70 region 4" evidence="6">
    <location>
        <begin position="189"/>
        <end position="238"/>
    </location>
</feature>
<evidence type="ECO:0000313" key="7">
    <source>
        <dbReference type="EMBL" id="MDS1820842.1"/>
    </source>
</evidence>
<gene>
    <name evidence="7" type="ORF">QX249_09260</name>
</gene>
<dbReference type="InterPro" id="IPR013325">
    <property type="entry name" value="RNA_pol_sigma_r2"/>
</dbReference>
<keyword evidence="2" id="KW-0731">Sigma factor</keyword>
<dbReference type="NCBIfam" id="TIGR02937">
    <property type="entry name" value="sigma70-ECF"/>
    <property type="match status" value="1"/>
</dbReference>
<dbReference type="Proteomes" id="UP001253193">
    <property type="component" value="Unassembled WGS sequence"/>
</dbReference>
<dbReference type="Gene3D" id="1.20.140.160">
    <property type="match status" value="1"/>
</dbReference>
<sequence>MNQNKGTDKTSKVKSKFVKSNIEIEKNYKEHEKYIKNTLSSILRNYGYNITQSEREDLIQIGLINLFELHRSYDPELGIPFHSFARKRIHGGFIDYFRNNSVIPRRQQELYRNYQKIKQQAASRGETLNLEEAASYLEIEVDKLSSMLLNWEARYSSSIDDVSEILKQDEDNPYNLLEKSVDNESLVNAISNLTEKEQIVLSLYFDKELSLREVGEVMGITDGRVSQIKNDAIRKIRNQIV</sequence>
<dbReference type="InterPro" id="IPR013324">
    <property type="entry name" value="RNA_pol_sigma_r3/r4-like"/>
</dbReference>
<evidence type="ECO:0000313" key="8">
    <source>
        <dbReference type="Proteomes" id="UP001253193"/>
    </source>
</evidence>
<keyword evidence="3" id="KW-0238">DNA-binding</keyword>
<accession>A0AAW8PX72</accession>
<dbReference type="Pfam" id="PF04542">
    <property type="entry name" value="Sigma70_r2"/>
    <property type="match status" value="1"/>
</dbReference>
<dbReference type="PANTHER" id="PTHR30385">
    <property type="entry name" value="SIGMA FACTOR F FLAGELLAR"/>
    <property type="match status" value="1"/>
</dbReference>
<dbReference type="Gene3D" id="1.10.1740.10">
    <property type="match status" value="1"/>
</dbReference>
<dbReference type="EMBL" id="JAUHGG010000003">
    <property type="protein sequence ID" value="MDS1820842.1"/>
    <property type="molecule type" value="Genomic_DNA"/>
</dbReference>
<dbReference type="InterPro" id="IPR000943">
    <property type="entry name" value="RNA_pol_sigma70"/>
</dbReference>
<dbReference type="GO" id="GO:0006352">
    <property type="term" value="P:DNA-templated transcription initiation"/>
    <property type="evidence" value="ECO:0007669"/>
    <property type="project" value="InterPro"/>
</dbReference>
<dbReference type="GO" id="GO:0003677">
    <property type="term" value="F:DNA binding"/>
    <property type="evidence" value="ECO:0007669"/>
    <property type="project" value="UniProtKB-KW"/>
</dbReference>
<keyword evidence="4" id="KW-0804">Transcription</keyword>
<evidence type="ECO:0000259" key="5">
    <source>
        <dbReference type="Pfam" id="PF04542"/>
    </source>
</evidence>
<comment type="caution">
    <text evidence="7">The sequence shown here is derived from an EMBL/GenBank/DDBJ whole genome shotgun (WGS) entry which is preliminary data.</text>
</comment>
<name>A0AAW8PX72_VIBPH</name>
<dbReference type="CDD" id="cd06171">
    <property type="entry name" value="Sigma70_r4"/>
    <property type="match status" value="1"/>
</dbReference>
<dbReference type="GO" id="GO:0016987">
    <property type="term" value="F:sigma factor activity"/>
    <property type="evidence" value="ECO:0007669"/>
    <property type="project" value="UniProtKB-KW"/>
</dbReference>
<evidence type="ECO:0000256" key="2">
    <source>
        <dbReference type="ARBA" id="ARBA00023082"/>
    </source>
</evidence>
<evidence type="ECO:0000256" key="4">
    <source>
        <dbReference type="ARBA" id="ARBA00023163"/>
    </source>
</evidence>
<proteinExistence type="predicted"/>
<protein>
    <submittedName>
        <fullName evidence="7">Sigma-70 family RNA polymerase sigma factor</fullName>
    </submittedName>
</protein>
<feature type="domain" description="RNA polymerase sigma-70 region 2" evidence="5">
    <location>
        <begin position="38"/>
        <end position="101"/>
    </location>
</feature>
<dbReference type="Pfam" id="PF04545">
    <property type="entry name" value="Sigma70_r4"/>
    <property type="match status" value="1"/>
</dbReference>
<organism evidence="7 8">
    <name type="scientific">Vibrio parahaemolyticus</name>
    <dbReference type="NCBI Taxonomy" id="670"/>
    <lineage>
        <taxon>Bacteria</taxon>
        <taxon>Pseudomonadati</taxon>
        <taxon>Pseudomonadota</taxon>
        <taxon>Gammaproteobacteria</taxon>
        <taxon>Vibrionales</taxon>
        <taxon>Vibrionaceae</taxon>
        <taxon>Vibrio</taxon>
    </lineage>
</organism>
<dbReference type="SUPFAM" id="SSF88946">
    <property type="entry name" value="Sigma2 domain of RNA polymerase sigma factors"/>
    <property type="match status" value="1"/>
</dbReference>
<dbReference type="InterPro" id="IPR007630">
    <property type="entry name" value="RNA_pol_sigma70_r4"/>
</dbReference>
<keyword evidence="1" id="KW-0805">Transcription regulation</keyword>
<dbReference type="RefSeq" id="WP_311019623.1">
    <property type="nucleotide sequence ID" value="NZ_JAUHGG010000003.1"/>
</dbReference>
<evidence type="ECO:0000256" key="1">
    <source>
        <dbReference type="ARBA" id="ARBA00023015"/>
    </source>
</evidence>
<dbReference type="AlphaFoldDB" id="A0AAW8PX72"/>
<reference evidence="7" key="1">
    <citation type="submission" date="2023-06" db="EMBL/GenBank/DDBJ databases">
        <title>Genomic Diversity of Vibrio spp. and Metagenomic Analysis of Pathogens in Florida Gulf Coastal Waters Following Hurricane Ian.</title>
        <authorList>
            <person name="Brumfield K.D."/>
        </authorList>
    </citation>
    <scope>NUCLEOTIDE SEQUENCE</scope>
    <source>
        <strain evidence="7">WBS2B-138</strain>
    </source>
</reference>
<dbReference type="PRINTS" id="PR00046">
    <property type="entry name" value="SIGMA70FCT"/>
</dbReference>
<dbReference type="InterPro" id="IPR014284">
    <property type="entry name" value="RNA_pol_sigma-70_dom"/>
</dbReference>
<evidence type="ECO:0000259" key="6">
    <source>
        <dbReference type="Pfam" id="PF04545"/>
    </source>
</evidence>
<dbReference type="InterPro" id="IPR007627">
    <property type="entry name" value="RNA_pol_sigma70_r2"/>
</dbReference>
<dbReference type="SUPFAM" id="SSF88659">
    <property type="entry name" value="Sigma3 and sigma4 domains of RNA polymerase sigma factors"/>
    <property type="match status" value="1"/>
</dbReference>